<dbReference type="InterPro" id="IPR019315">
    <property type="entry name" value="MMTA2_N"/>
</dbReference>
<dbReference type="PANTHER" id="PTHR14580:SF0">
    <property type="entry name" value="MULTIPLE MYELOMA TUMOR-ASSOCIATED PROTEIN 2"/>
    <property type="match status" value="1"/>
</dbReference>
<feature type="domain" description="Multiple myeloma tumor-associated protein 2-like N-terminal" evidence="2">
    <location>
        <begin position="11"/>
        <end position="100"/>
    </location>
</feature>
<accession>A0A0C2J115</accession>
<dbReference type="PANTHER" id="PTHR14580">
    <property type="entry name" value="MULTIPLE MYELOMA TUMOR-ASSOCIATED PROTEIN 2 FAMILY MEMBER"/>
    <property type="match status" value="1"/>
</dbReference>
<keyword evidence="4" id="KW-1185">Reference proteome</keyword>
<evidence type="ECO:0000256" key="1">
    <source>
        <dbReference type="SAM" id="MobiDB-lite"/>
    </source>
</evidence>
<dbReference type="Pfam" id="PF10159">
    <property type="entry name" value="MMtag"/>
    <property type="match status" value="1"/>
</dbReference>
<organism evidence="3 4">
    <name type="scientific">Sporothrix brasiliensis 5110</name>
    <dbReference type="NCBI Taxonomy" id="1398154"/>
    <lineage>
        <taxon>Eukaryota</taxon>
        <taxon>Fungi</taxon>
        <taxon>Dikarya</taxon>
        <taxon>Ascomycota</taxon>
        <taxon>Pezizomycotina</taxon>
        <taxon>Sordariomycetes</taxon>
        <taxon>Sordariomycetidae</taxon>
        <taxon>Ophiostomatales</taxon>
        <taxon>Ophiostomataceae</taxon>
        <taxon>Sporothrix</taxon>
    </lineage>
</organism>
<evidence type="ECO:0000313" key="3">
    <source>
        <dbReference type="EMBL" id="KIH95056.1"/>
    </source>
</evidence>
<reference evidence="3 4" key="1">
    <citation type="journal article" date="2014" name="BMC Genomics">
        <title>Comparative genomics of the major fungal agents of human and animal Sporotrichosis: Sporothrix schenckii and Sporothrix brasiliensis.</title>
        <authorList>
            <person name="Teixeira M.M."/>
            <person name="de Almeida L.G."/>
            <person name="Kubitschek-Barreira P."/>
            <person name="Alves F.L."/>
            <person name="Kioshima E.S."/>
            <person name="Abadio A.K."/>
            <person name="Fernandes L."/>
            <person name="Derengowski L.S."/>
            <person name="Ferreira K.S."/>
            <person name="Souza R.C."/>
            <person name="Ruiz J.C."/>
            <person name="de Andrade N.C."/>
            <person name="Paes H.C."/>
            <person name="Nicola A.M."/>
            <person name="Albuquerque P."/>
            <person name="Gerber A.L."/>
            <person name="Martins V.P."/>
            <person name="Peconick L.D."/>
            <person name="Neto A.V."/>
            <person name="Chaucanez C.B."/>
            <person name="Silva P.A."/>
            <person name="Cunha O.L."/>
            <person name="de Oliveira F.F."/>
            <person name="dos Santos T.C."/>
            <person name="Barros A.L."/>
            <person name="Soares M.A."/>
            <person name="de Oliveira L.M."/>
            <person name="Marini M.M."/>
            <person name="Villalobos-Duno H."/>
            <person name="Cunha M.M."/>
            <person name="de Hoog S."/>
            <person name="da Silveira J.F."/>
            <person name="Henrissat B."/>
            <person name="Nino-Vega G.A."/>
            <person name="Cisalpino P.S."/>
            <person name="Mora-Montes H.M."/>
            <person name="Almeida S.R."/>
            <person name="Stajich J.E."/>
            <person name="Lopes-Bezerra L.M."/>
            <person name="Vasconcelos A.T."/>
            <person name="Felipe M.S."/>
        </authorList>
    </citation>
    <scope>NUCLEOTIDE SEQUENCE [LARGE SCALE GENOMIC DNA]</scope>
    <source>
        <strain evidence="3 4">5110</strain>
    </source>
</reference>
<protein>
    <recommendedName>
        <fullName evidence="2">Multiple myeloma tumor-associated protein 2-like N-terminal domain-containing protein</fullName>
    </recommendedName>
</protein>
<sequence length="265" mass="27247">MDLVATIRKQGSRGGVNFNWDDVAQSSRREHYLGHSIKAPVGRWQQGRDLTWYAKEGEGQGDGGGEEGGEDSIDAAAAARRDELRRVKEAEEEAMARALGLPPGTRLGGGPGAAVGPAAGTGANSIVVPANASRMPQPQPDSSAAEVNAATAADGETIAGMTRMTDVRGTRNTNTIAVRDEAGHVTDMTETTERPETPETVQTTGRGGLAAGVGVGAGAVHDVMSRGMIGVAVPETAGGGATATTTEETKEEIETENIATSNLSR</sequence>
<evidence type="ECO:0000259" key="2">
    <source>
        <dbReference type="Pfam" id="PF10159"/>
    </source>
</evidence>
<evidence type="ECO:0000313" key="4">
    <source>
        <dbReference type="Proteomes" id="UP000031575"/>
    </source>
</evidence>
<dbReference type="EMBL" id="AWTV01000002">
    <property type="protein sequence ID" value="KIH95056.1"/>
    <property type="molecule type" value="Genomic_DNA"/>
</dbReference>
<dbReference type="AlphaFoldDB" id="A0A0C2J115"/>
<comment type="caution">
    <text evidence="3">The sequence shown here is derived from an EMBL/GenBank/DDBJ whole genome shotgun (WGS) entry which is preliminary data.</text>
</comment>
<dbReference type="GeneID" id="63682299"/>
<feature type="region of interest" description="Disordered" evidence="1">
    <location>
        <begin position="186"/>
        <end position="209"/>
    </location>
</feature>
<dbReference type="OrthoDB" id="5390672at2759"/>
<dbReference type="HOGENOM" id="CLU_1078380_0_0_1"/>
<dbReference type="InterPro" id="IPR039207">
    <property type="entry name" value="MMTAG2-like"/>
</dbReference>
<name>A0A0C2J115_9PEZI</name>
<gene>
    <name evidence="3" type="ORF">SPBR_09252</name>
</gene>
<feature type="region of interest" description="Disordered" evidence="1">
    <location>
        <begin position="234"/>
        <end position="265"/>
    </location>
</feature>
<dbReference type="Proteomes" id="UP000031575">
    <property type="component" value="Unassembled WGS sequence"/>
</dbReference>
<dbReference type="VEuPathDB" id="FungiDB:SPBR_09252"/>
<dbReference type="RefSeq" id="XP_040623066.1">
    <property type="nucleotide sequence ID" value="XM_040767378.1"/>
</dbReference>
<proteinExistence type="predicted"/>